<feature type="compositionally biased region" description="Low complexity" evidence="1">
    <location>
        <begin position="383"/>
        <end position="401"/>
    </location>
</feature>
<evidence type="ECO:0000313" key="3">
    <source>
        <dbReference type="Proteomes" id="UP001165122"/>
    </source>
</evidence>
<comment type="caution">
    <text evidence="2">The sequence shown here is derived from an EMBL/GenBank/DDBJ whole genome shotgun (WGS) entry which is preliminary data.</text>
</comment>
<name>A0A9W7KZE5_9STRA</name>
<accession>A0A9W7KZE5</accession>
<feature type="region of interest" description="Disordered" evidence="1">
    <location>
        <begin position="152"/>
        <end position="194"/>
    </location>
</feature>
<proteinExistence type="predicted"/>
<dbReference type="Proteomes" id="UP001165122">
    <property type="component" value="Unassembled WGS sequence"/>
</dbReference>
<protein>
    <submittedName>
        <fullName evidence="2">Uncharacterized protein</fullName>
    </submittedName>
</protein>
<feature type="compositionally biased region" description="Low complexity" evidence="1">
    <location>
        <begin position="327"/>
        <end position="362"/>
    </location>
</feature>
<dbReference type="EMBL" id="BRXW01000295">
    <property type="protein sequence ID" value="GMI17552.1"/>
    <property type="molecule type" value="Genomic_DNA"/>
</dbReference>
<keyword evidence="3" id="KW-1185">Reference proteome</keyword>
<feature type="compositionally biased region" description="Pro residues" evidence="1">
    <location>
        <begin position="370"/>
        <end position="382"/>
    </location>
</feature>
<evidence type="ECO:0000256" key="1">
    <source>
        <dbReference type="SAM" id="MobiDB-lite"/>
    </source>
</evidence>
<sequence length="470" mass="51262">MAPSPTGLAIDSNHSAYASSVQSLQTVRLNFSQSLGLFSSTGPTSSATSFRSLTTLFNLIESIFTLSETRRRHLVPLSVISNSLKSSHGVTFDNTDGSVRDRFLAVAGDLYKVEEKGMERTNMKGRGKRWRSREGVEVGREEEEKIRLLITSFKNKPKPKPNPIQSSLETRTNPSTSSPPPSPPLPPLSSNTTTSSRVLASYNLEQRKRARFDSYIQSHGIDGVSLTSLVNLADALKSLMKREGRSRAPIEYLSEKLRGAVTSNAQASKKDTRKKLQTLIKAAEGWIISEDNVVKVVGDYASVRARLTGKKGKSSANKSAVLPQRHSSMAAKQASQSSKATHTTTTTTSTTSSTTSTTSTITNAQQQFLPPMPSFDSAPPPKTSSSSSSSSCLKPLSRSNSITPSSSKKRPHSPTTSTLENLPNKKTLRINLDHNQDEEEGVKLHVKDIGDKGERGLKRLFEEMNNGRRI</sequence>
<feature type="region of interest" description="Disordered" evidence="1">
    <location>
        <begin position="308"/>
        <end position="426"/>
    </location>
</feature>
<gene>
    <name evidence="2" type="ORF">TrLO_g14811</name>
</gene>
<organism evidence="2 3">
    <name type="scientific">Triparma laevis f. longispina</name>
    <dbReference type="NCBI Taxonomy" id="1714387"/>
    <lineage>
        <taxon>Eukaryota</taxon>
        <taxon>Sar</taxon>
        <taxon>Stramenopiles</taxon>
        <taxon>Ochrophyta</taxon>
        <taxon>Bolidophyceae</taxon>
        <taxon>Parmales</taxon>
        <taxon>Triparmaceae</taxon>
        <taxon>Triparma</taxon>
    </lineage>
</organism>
<reference evidence="3" key="1">
    <citation type="journal article" date="2023" name="Commun. Biol.">
        <title>Genome analysis of Parmales, the sister group of diatoms, reveals the evolutionary specialization of diatoms from phago-mixotrophs to photoautotrophs.</title>
        <authorList>
            <person name="Ban H."/>
            <person name="Sato S."/>
            <person name="Yoshikawa S."/>
            <person name="Yamada K."/>
            <person name="Nakamura Y."/>
            <person name="Ichinomiya M."/>
            <person name="Sato N."/>
            <person name="Blanc-Mathieu R."/>
            <person name="Endo H."/>
            <person name="Kuwata A."/>
            <person name="Ogata H."/>
        </authorList>
    </citation>
    <scope>NUCLEOTIDE SEQUENCE [LARGE SCALE GENOMIC DNA]</scope>
    <source>
        <strain evidence="3">NIES 3700</strain>
    </source>
</reference>
<evidence type="ECO:0000313" key="2">
    <source>
        <dbReference type="EMBL" id="GMI17552.1"/>
    </source>
</evidence>
<feature type="compositionally biased region" description="Pro residues" evidence="1">
    <location>
        <begin position="177"/>
        <end position="187"/>
    </location>
</feature>
<dbReference type="AlphaFoldDB" id="A0A9W7KZE5"/>